<accession>A0A2N0RQL0</accession>
<evidence type="ECO:0000313" key="2">
    <source>
        <dbReference type="EMBL" id="PKC65569.1"/>
    </source>
</evidence>
<organism evidence="2 3">
    <name type="scientific">Rhizophagus irregularis</name>
    <dbReference type="NCBI Taxonomy" id="588596"/>
    <lineage>
        <taxon>Eukaryota</taxon>
        <taxon>Fungi</taxon>
        <taxon>Fungi incertae sedis</taxon>
        <taxon>Mucoromycota</taxon>
        <taxon>Glomeromycotina</taxon>
        <taxon>Glomeromycetes</taxon>
        <taxon>Glomerales</taxon>
        <taxon>Glomeraceae</taxon>
        <taxon>Rhizophagus</taxon>
    </lineage>
</organism>
<comment type="caution">
    <text evidence="2">The sequence shown here is derived from an EMBL/GenBank/DDBJ whole genome shotgun (WGS) entry which is preliminary data.</text>
</comment>
<reference evidence="2 3" key="1">
    <citation type="submission" date="2017-10" db="EMBL/GenBank/DDBJ databases">
        <title>Extensive intraspecific genome diversity in a model arbuscular mycorrhizal fungus.</title>
        <authorList>
            <person name="Chen E.C.H."/>
            <person name="Morin E."/>
            <person name="Baudet D."/>
            <person name="Noel J."/>
            <person name="Ndikumana S."/>
            <person name="Charron P."/>
            <person name="St-Onge C."/>
            <person name="Giorgi J."/>
            <person name="Grigoriev I.V."/>
            <person name="Roux C."/>
            <person name="Martin F.M."/>
            <person name="Corradi N."/>
        </authorList>
    </citation>
    <scope>NUCLEOTIDE SEQUENCE [LARGE SCALE GENOMIC DNA]</scope>
    <source>
        <strain evidence="2 3">A1</strain>
    </source>
</reference>
<evidence type="ECO:0000256" key="1">
    <source>
        <dbReference type="SAM" id="MobiDB-lite"/>
    </source>
</evidence>
<feature type="region of interest" description="Disordered" evidence="1">
    <location>
        <begin position="1"/>
        <end position="64"/>
    </location>
</feature>
<protein>
    <submittedName>
        <fullName evidence="2">Uncharacterized protein</fullName>
    </submittedName>
</protein>
<dbReference type="EMBL" id="LLXH01000530">
    <property type="protein sequence ID" value="PKC65569.1"/>
    <property type="molecule type" value="Genomic_DNA"/>
</dbReference>
<reference evidence="2 3" key="2">
    <citation type="submission" date="2017-10" db="EMBL/GenBank/DDBJ databases">
        <title>Genome analyses suggest a sexual origin of heterokaryosis in a supposedly ancient asexual fungus.</title>
        <authorList>
            <person name="Corradi N."/>
            <person name="Sedzielewska K."/>
            <person name="Noel J."/>
            <person name="Charron P."/>
            <person name="Farinelli L."/>
            <person name="Marton T."/>
            <person name="Kruger M."/>
            <person name="Pelin A."/>
            <person name="Brachmann A."/>
            <person name="Corradi N."/>
        </authorList>
    </citation>
    <scope>NUCLEOTIDE SEQUENCE [LARGE SCALE GENOMIC DNA]</scope>
    <source>
        <strain evidence="2 3">A1</strain>
    </source>
</reference>
<dbReference type="VEuPathDB" id="FungiDB:RhiirA1_460848"/>
<sequence>MELEGPEDARIMKPNHKAVKEVDGKETLPISDEQLADQDFQKDQVNKDLKKRVNDGDDRGLRKI</sequence>
<proteinExistence type="predicted"/>
<feature type="compositionally biased region" description="Basic and acidic residues" evidence="1">
    <location>
        <begin position="39"/>
        <end position="64"/>
    </location>
</feature>
<evidence type="ECO:0000313" key="3">
    <source>
        <dbReference type="Proteomes" id="UP000232688"/>
    </source>
</evidence>
<dbReference type="Proteomes" id="UP000232688">
    <property type="component" value="Unassembled WGS sequence"/>
</dbReference>
<gene>
    <name evidence="2" type="ORF">RhiirA1_460848</name>
</gene>
<name>A0A2N0RQL0_9GLOM</name>
<dbReference type="AlphaFoldDB" id="A0A2N0RQL0"/>